<proteinExistence type="predicted"/>
<protein>
    <submittedName>
        <fullName evidence="1">Uncharacterized protein</fullName>
    </submittedName>
</protein>
<sequence length="54" mass="6367">MEPCQICRFKEQNCNNFLLYVHLEAVLCRVFADTTCEMSVKSRSRVTCKQRACY</sequence>
<name>A0ACC0Y924_9ROSI</name>
<accession>A0ACC0Y924</accession>
<dbReference type="EMBL" id="CM047743">
    <property type="protein sequence ID" value="KAJ0030538.1"/>
    <property type="molecule type" value="Genomic_DNA"/>
</dbReference>
<evidence type="ECO:0000313" key="1">
    <source>
        <dbReference type="EMBL" id="KAJ0030538.1"/>
    </source>
</evidence>
<gene>
    <name evidence="1" type="ORF">Pint_14086</name>
</gene>
<dbReference type="Proteomes" id="UP001163603">
    <property type="component" value="Chromosome 8"/>
</dbReference>
<evidence type="ECO:0000313" key="2">
    <source>
        <dbReference type="Proteomes" id="UP001163603"/>
    </source>
</evidence>
<keyword evidence="2" id="KW-1185">Reference proteome</keyword>
<reference evidence="2" key="1">
    <citation type="journal article" date="2023" name="G3 (Bethesda)">
        <title>Genome assembly and association tests identify interacting loci associated with vigor, precocity, and sex in interspecific pistachio rootstocks.</title>
        <authorList>
            <person name="Palmer W."/>
            <person name="Jacygrad E."/>
            <person name="Sagayaradj S."/>
            <person name="Cavanaugh K."/>
            <person name="Han R."/>
            <person name="Bertier L."/>
            <person name="Beede B."/>
            <person name="Kafkas S."/>
            <person name="Golino D."/>
            <person name="Preece J."/>
            <person name="Michelmore R."/>
        </authorList>
    </citation>
    <scope>NUCLEOTIDE SEQUENCE [LARGE SCALE GENOMIC DNA]</scope>
</reference>
<organism evidence="1 2">
    <name type="scientific">Pistacia integerrima</name>
    <dbReference type="NCBI Taxonomy" id="434235"/>
    <lineage>
        <taxon>Eukaryota</taxon>
        <taxon>Viridiplantae</taxon>
        <taxon>Streptophyta</taxon>
        <taxon>Embryophyta</taxon>
        <taxon>Tracheophyta</taxon>
        <taxon>Spermatophyta</taxon>
        <taxon>Magnoliopsida</taxon>
        <taxon>eudicotyledons</taxon>
        <taxon>Gunneridae</taxon>
        <taxon>Pentapetalae</taxon>
        <taxon>rosids</taxon>
        <taxon>malvids</taxon>
        <taxon>Sapindales</taxon>
        <taxon>Anacardiaceae</taxon>
        <taxon>Pistacia</taxon>
    </lineage>
</organism>
<comment type="caution">
    <text evidence="1">The sequence shown here is derived from an EMBL/GenBank/DDBJ whole genome shotgun (WGS) entry which is preliminary data.</text>
</comment>